<feature type="region of interest" description="Disordered" evidence="7">
    <location>
        <begin position="360"/>
        <end position="471"/>
    </location>
</feature>
<keyword evidence="5" id="KW-0238">DNA-binding</keyword>
<evidence type="ECO:0000256" key="1">
    <source>
        <dbReference type="ARBA" id="ARBA00022723"/>
    </source>
</evidence>
<dbReference type="InterPro" id="IPR012340">
    <property type="entry name" value="NA-bd_OB-fold"/>
</dbReference>
<evidence type="ECO:0000256" key="4">
    <source>
        <dbReference type="ARBA" id="ARBA00022833"/>
    </source>
</evidence>
<feature type="region of interest" description="Disordered" evidence="7">
    <location>
        <begin position="124"/>
        <end position="147"/>
    </location>
</feature>
<feature type="compositionally biased region" description="Polar residues" evidence="7">
    <location>
        <begin position="424"/>
        <end position="436"/>
    </location>
</feature>
<dbReference type="GO" id="GO:0003677">
    <property type="term" value="F:DNA binding"/>
    <property type="evidence" value="ECO:0007669"/>
    <property type="project" value="UniProtKB-KW"/>
</dbReference>
<keyword evidence="1 6" id="KW-0479">Metal-binding</keyword>
<dbReference type="AlphaFoldDB" id="A0AAV2E8D7"/>
<dbReference type="Gene3D" id="3.30.1370.210">
    <property type="match status" value="1"/>
</dbReference>
<evidence type="ECO:0000256" key="2">
    <source>
        <dbReference type="ARBA" id="ARBA00022737"/>
    </source>
</evidence>
<dbReference type="PANTHER" id="PTHR14493:SF155">
    <property type="entry name" value="ZINC FINGER CCCH DOMAIN-CONTAINING PROTEIN 20"/>
    <property type="match status" value="1"/>
</dbReference>
<feature type="region of interest" description="Disordered" evidence="7">
    <location>
        <begin position="489"/>
        <end position="519"/>
    </location>
</feature>
<feature type="compositionally biased region" description="Basic and acidic residues" evidence="7">
    <location>
        <begin position="437"/>
        <end position="447"/>
    </location>
</feature>
<evidence type="ECO:0000256" key="6">
    <source>
        <dbReference type="PROSITE-ProRule" id="PRU00723"/>
    </source>
</evidence>
<keyword evidence="3 6" id="KW-0863">Zinc-finger</keyword>
<keyword evidence="2" id="KW-0677">Repeat</keyword>
<keyword evidence="4 6" id="KW-0862">Zinc</keyword>
<dbReference type="Proteomes" id="UP001497516">
    <property type="component" value="Chromosome 4"/>
</dbReference>
<feature type="zinc finger region" description="C3H1-type" evidence="6">
    <location>
        <begin position="28"/>
        <end position="54"/>
    </location>
</feature>
<protein>
    <recommendedName>
        <fullName evidence="8">C3H1-type domain-containing protein</fullName>
    </recommendedName>
</protein>
<organism evidence="9 10">
    <name type="scientific">Linum trigynum</name>
    <dbReference type="NCBI Taxonomy" id="586398"/>
    <lineage>
        <taxon>Eukaryota</taxon>
        <taxon>Viridiplantae</taxon>
        <taxon>Streptophyta</taxon>
        <taxon>Embryophyta</taxon>
        <taxon>Tracheophyta</taxon>
        <taxon>Spermatophyta</taxon>
        <taxon>Magnoliopsida</taxon>
        <taxon>eudicotyledons</taxon>
        <taxon>Gunneridae</taxon>
        <taxon>Pentapetalae</taxon>
        <taxon>rosids</taxon>
        <taxon>fabids</taxon>
        <taxon>Malpighiales</taxon>
        <taxon>Linaceae</taxon>
        <taxon>Linum</taxon>
    </lineage>
</organism>
<feature type="compositionally biased region" description="Low complexity" evidence="7">
    <location>
        <begin position="448"/>
        <end position="458"/>
    </location>
</feature>
<name>A0AAV2E8D7_9ROSI</name>
<sequence>MVGNNNTGMQEKRRRIAKTTKRIFKYHYSGTACPEFRKGNCKKGDGCEFAHGVFECWLHPARYRTQPCKDGTNCRRRVCFFAHTPEQLRVLPQSPRSVNSTESYDGSPFRQAIEASCARTLPFVTSPGSVSPPETDSPPMSPMTTQQHVLSRSLGSSSINEMVASLRNLQLAGSILRPKFCSVPTTPTPTTPSGLGYSADFWDKVCEEDRRKRGFGDYWCKKHYQIPASETKYWYRIRLIVHDGNDQATFLLIGASADKFLPRTATEVNEIYPDGTGILPPDIEALAGHNLEFEIQLPKENNNGAVGDFIVTSIKGLPHQTGKTGKQSLLKSEFSNRPLQIESHAKPISNAGFPLLEASEIKKEDDKGNNAVTSSANKKRKAAPRVNESKRSGKRTTQPPARKVNGVNNVDSASSDDEQCLSKLLQNTKRSKSNQSADDKDNKETLNTRKASTRTTKTGTKKAKAASVETDAEHTVVEVGVKKTKSCRALKDSVPKDPPTSTEVKAKRKRQPVKKYAQA</sequence>
<evidence type="ECO:0000313" key="9">
    <source>
        <dbReference type="EMBL" id="CAL1381988.1"/>
    </source>
</evidence>
<dbReference type="EMBL" id="OZ034817">
    <property type="protein sequence ID" value="CAL1381988.1"/>
    <property type="molecule type" value="Genomic_DNA"/>
</dbReference>
<evidence type="ECO:0000256" key="3">
    <source>
        <dbReference type="ARBA" id="ARBA00022771"/>
    </source>
</evidence>
<feature type="domain" description="C3H1-type" evidence="8">
    <location>
        <begin position="28"/>
        <end position="54"/>
    </location>
</feature>
<accession>A0AAV2E8D7</accession>
<proteinExistence type="predicted"/>
<gene>
    <name evidence="9" type="ORF">LTRI10_LOCUS23337</name>
</gene>
<dbReference type="InterPro" id="IPR045234">
    <property type="entry name" value="Unkempt-like"/>
</dbReference>
<dbReference type="SMART" id="SM00356">
    <property type="entry name" value="ZnF_C3H1"/>
    <property type="match status" value="2"/>
</dbReference>
<reference evidence="9 10" key="1">
    <citation type="submission" date="2024-04" db="EMBL/GenBank/DDBJ databases">
        <authorList>
            <person name="Fracassetti M."/>
        </authorList>
    </citation>
    <scope>NUCLEOTIDE SEQUENCE [LARGE SCALE GENOMIC DNA]</scope>
</reference>
<evidence type="ECO:0000259" key="8">
    <source>
        <dbReference type="PROSITE" id="PS50103"/>
    </source>
</evidence>
<dbReference type="GO" id="GO:0008270">
    <property type="term" value="F:zinc ion binding"/>
    <property type="evidence" value="ECO:0007669"/>
    <property type="project" value="UniProtKB-KW"/>
</dbReference>
<evidence type="ECO:0000313" key="10">
    <source>
        <dbReference type="Proteomes" id="UP001497516"/>
    </source>
</evidence>
<dbReference type="FunFam" id="3.30.1370.210:FF:000007">
    <property type="entry name" value="Zinc finger CCCH domain-containing protein"/>
    <property type="match status" value="1"/>
</dbReference>
<dbReference type="PROSITE" id="PS50103">
    <property type="entry name" value="ZF_C3H1"/>
    <property type="match status" value="1"/>
</dbReference>
<dbReference type="InterPro" id="IPR000571">
    <property type="entry name" value="Znf_CCCH"/>
</dbReference>
<evidence type="ECO:0000256" key="7">
    <source>
        <dbReference type="SAM" id="MobiDB-lite"/>
    </source>
</evidence>
<evidence type="ECO:0000256" key="5">
    <source>
        <dbReference type="ARBA" id="ARBA00023125"/>
    </source>
</evidence>
<keyword evidence="10" id="KW-1185">Reference proteome</keyword>
<dbReference type="PANTHER" id="PTHR14493">
    <property type="entry name" value="UNKEMPT FAMILY MEMBER"/>
    <property type="match status" value="1"/>
</dbReference>
<dbReference type="Gene3D" id="2.40.50.140">
    <property type="entry name" value="Nucleic acid-binding proteins"/>
    <property type="match status" value="1"/>
</dbReference>
<dbReference type="SUPFAM" id="SSF50249">
    <property type="entry name" value="Nucleic acid-binding proteins"/>
    <property type="match status" value="1"/>
</dbReference>